<dbReference type="EMBL" id="CP017814">
    <property type="protein sequence ID" value="APA05767.1"/>
    <property type="molecule type" value="Genomic_DNA"/>
</dbReference>
<evidence type="ECO:0000313" key="2">
    <source>
        <dbReference type="Proteomes" id="UP000177798"/>
    </source>
</evidence>
<dbReference type="OrthoDB" id="5428863at2759"/>
<dbReference type="VEuPathDB" id="FungiDB:sscle_01g005370"/>
<name>A0A1D9PSU2_SCLS1</name>
<gene>
    <name evidence="1" type="ORF">sscle_01g005370</name>
</gene>
<dbReference type="RefSeq" id="XP_001597673.1">
    <property type="nucleotide sequence ID" value="XM_001597623.1"/>
</dbReference>
<protein>
    <submittedName>
        <fullName evidence="1">Uncharacterized protein</fullName>
    </submittedName>
</protein>
<sequence>MDLPQPQTQLLFCQTSDAFLHGIPDVSAIERKESSSSSELKKYNKFNNFKLQDENGEAVALLALMRESDSYCFAENITPRAVVKLVAISEG</sequence>
<dbReference type="KEGG" id="ssl:SS1G_01869"/>
<accession>A0A1D9PSU2</accession>
<organism evidence="1 2">
    <name type="scientific">Sclerotinia sclerotiorum (strain ATCC 18683 / 1980 / Ss-1)</name>
    <name type="common">White mold</name>
    <name type="synonym">Whetzelinia sclerotiorum</name>
    <dbReference type="NCBI Taxonomy" id="665079"/>
    <lineage>
        <taxon>Eukaryota</taxon>
        <taxon>Fungi</taxon>
        <taxon>Dikarya</taxon>
        <taxon>Ascomycota</taxon>
        <taxon>Pezizomycotina</taxon>
        <taxon>Leotiomycetes</taxon>
        <taxon>Helotiales</taxon>
        <taxon>Sclerotiniaceae</taxon>
        <taxon>Sclerotinia</taxon>
    </lineage>
</organism>
<proteinExistence type="predicted"/>
<dbReference type="AlphaFoldDB" id="A0A1D9PSU2"/>
<dbReference type="Proteomes" id="UP000177798">
    <property type="component" value="Chromosome 1"/>
</dbReference>
<reference evidence="2" key="1">
    <citation type="journal article" date="2017" name="Genome Biol. Evol.">
        <title>The complete genome sequence of the phytopathogenic fungus Sclerotinia sclerotiorum reveals insights into the genome architecture of broad host range pathogens.</title>
        <authorList>
            <person name="Derbyshire M."/>
            <person name="Denton-Giles M."/>
            <person name="Hegedus D."/>
            <person name="Seifbarghy S."/>
            <person name="Rollins J."/>
            <person name="van Kan J."/>
            <person name="Seidl M.F."/>
            <person name="Faino L."/>
            <person name="Mbengue M."/>
            <person name="Navaud O."/>
            <person name="Raffaele S."/>
            <person name="Hammond-Kosack K."/>
            <person name="Heard S."/>
            <person name="Oliver R."/>
        </authorList>
    </citation>
    <scope>NUCLEOTIDE SEQUENCE [LARGE SCALE GENOMIC DNA]</scope>
    <source>
        <strain evidence="2">ATCC 18683 / 1980 / Ss-1</strain>
    </source>
</reference>
<evidence type="ECO:0000313" key="1">
    <source>
        <dbReference type="EMBL" id="APA05767.1"/>
    </source>
</evidence>